<feature type="transmembrane region" description="Helical" evidence="4">
    <location>
        <begin position="99"/>
        <end position="120"/>
    </location>
</feature>
<dbReference type="SUPFAM" id="SSF55073">
    <property type="entry name" value="Nucleotide cyclase"/>
    <property type="match status" value="1"/>
</dbReference>
<dbReference type="FunFam" id="3.30.70.270:FF:000001">
    <property type="entry name" value="Diguanylate cyclase domain protein"/>
    <property type="match status" value="1"/>
</dbReference>
<dbReference type="InterPro" id="IPR050469">
    <property type="entry name" value="Diguanylate_Cyclase"/>
</dbReference>
<feature type="transmembrane region" description="Helical" evidence="4">
    <location>
        <begin position="132"/>
        <end position="151"/>
    </location>
</feature>
<dbReference type="AlphaFoldDB" id="B2FTW8"/>
<evidence type="ECO:0000259" key="5">
    <source>
        <dbReference type="PROSITE" id="PS50887"/>
    </source>
</evidence>
<comment type="cofactor">
    <cofactor evidence="1">
        <name>Mg(2+)</name>
        <dbReference type="ChEBI" id="CHEBI:18420"/>
    </cofactor>
</comment>
<dbReference type="GO" id="GO:0043709">
    <property type="term" value="P:cell adhesion involved in single-species biofilm formation"/>
    <property type="evidence" value="ECO:0007669"/>
    <property type="project" value="TreeGrafter"/>
</dbReference>
<feature type="transmembrane region" description="Helical" evidence="4">
    <location>
        <begin position="293"/>
        <end position="311"/>
    </location>
</feature>
<feature type="transmembrane region" description="Helical" evidence="4">
    <location>
        <begin position="44"/>
        <end position="65"/>
    </location>
</feature>
<evidence type="ECO:0000313" key="6">
    <source>
        <dbReference type="EMBL" id="CAQ47374.1"/>
    </source>
</evidence>
<dbReference type="PROSITE" id="PS50887">
    <property type="entry name" value="GGDEF"/>
    <property type="match status" value="1"/>
</dbReference>
<evidence type="ECO:0000256" key="1">
    <source>
        <dbReference type="ARBA" id="ARBA00001946"/>
    </source>
</evidence>
<feature type="transmembrane region" description="Helical" evidence="4">
    <location>
        <begin position="158"/>
        <end position="180"/>
    </location>
</feature>
<dbReference type="Gene3D" id="3.30.70.270">
    <property type="match status" value="1"/>
</dbReference>
<dbReference type="EMBL" id="AM743169">
    <property type="protein sequence ID" value="CAQ47374.1"/>
    <property type="molecule type" value="Genomic_DNA"/>
</dbReference>
<dbReference type="PANTHER" id="PTHR45138">
    <property type="entry name" value="REGULATORY COMPONENTS OF SENSORY TRANSDUCTION SYSTEM"/>
    <property type="match status" value="1"/>
</dbReference>
<dbReference type="KEGG" id="sml:Smlt3975"/>
<dbReference type="InterPro" id="IPR000160">
    <property type="entry name" value="GGDEF_dom"/>
</dbReference>
<dbReference type="Proteomes" id="UP000008840">
    <property type="component" value="Chromosome"/>
</dbReference>
<comment type="catalytic activity">
    <reaction evidence="3">
        <text>2 GTP = 3',3'-c-di-GMP + 2 diphosphate</text>
        <dbReference type="Rhea" id="RHEA:24898"/>
        <dbReference type="ChEBI" id="CHEBI:33019"/>
        <dbReference type="ChEBI" id="CHEBI:37565"/>
        <dbReference type="ChEBI" id="CHEBI:58805"/>
        <dbReference type="EC" id="2.7.7.65"/>
    </reaction>
</comment>
<reference evidence="6 7" key="1">
    <citation type="journal article" date="2008" name="Genome Biol.">
        <title>The complete genome, comparative and functional analysis of Stenotrophomonas maltophilia reveals an organism heavily shielded by drug resistance determinants.</title>
        <authorList>
            <person name="Crossman L.C."/>
            <person name="Gould V.C."/>
            <person name="Dow J.M."/>
            <person name="Vernikos G.S."/>
            <person name="Okazaki A."/>
            <person name="Sebaihia M."/>
            <person name="Saunders D."/>
            <person name="Arrowsmith C."/>
            <person name="Carver T."/>
            <person name="Peters N."/>
            <person name="Adlem E."/>
            <person name="Kerhornou A."/>
            <person name="Lord A."/>
            <person name="Murphy L."/>
            <person name="Seeger K."/>
            <person name="Squares R."/>
            <person name="Rutter S."/>
            <person name="Quail M.A."/>
            <person name="Rajandream M.A."/>
            <person name="Harris D."/>
            <person name="Churcher C."/>
            <person name="Bentley S.D."/>
            <person name="Parkhill J."/>
            <person name="Thomson N.R."/>
            <person name="Avison M.B."/>
        </authorList>
    </citation>
    <scope>NUCLEOTIDE SEQUENCE [LARGE SCALE GENOMIC DNA]</scope>
    <source>
        <strain evidence="6 7">K279a</strain>
    </source>
</reference>
<dbReference type="InterPro" id="IPR029787">
    <property type="entry name" value="Nucleotide_cyclase"/>
</dbReference>
<evidence type="ECO:0000256" key="4">
    <source>
        <dbReference type="SAM" id="Phobius"/>
    </source>
</evidence>
<keyword evidence="4" id="KW-0812">Transmembrane</keyword>
<keyword evidence="7" id="KW-1185">Reference proteome</keyword>
<feature type="transmembrane region" description="Helical" evidence="4">
    <location>
        <begin position="71"/>
        <end position="92"/>
    </location>
</feature>
<evidence type="ECO:0000256" key="2">
    <source>
        <dbReference type="ARBA" id="ARBA00012528"/>
    </source>
</evidence>
<dbReference type="eggNOG" id="COG3706">
    <property type="taxonomic scope" value="Bacteria"/>
</dbReference>
<keyword evidence="4" id="KW-0472">Membrane</keyword>
<evidence type="ECO:0000256" key="3">
    <source>
        <dbReference type="ARBA" id="ARBA00034247"/>
    </source>
</evidence>
<sequence length="526" mass="56215">MGLPASGRHYHRGALGVSFCRSGSRRCGVPARYRARRRPCGSGGCMPVVLALLYVLCHGLVLALWPGPAGVGSFVFLTGAPLLAAAACLWRARRDRAALGWRATALALLLWAGGMAFNMIDALGAGRADFTPRASLFLYVLYGVPLVFILARARRERLSISLIDAAMAALLGVLFFVHTASFAARVEVDAHAMSNMQRMFDIQNLCIAAFAVVRWLAGDVPERRRFFRALALYALAYLLVAYYINHYTSDDAFGAFNDLLIDVPFLLIACLALDTVPDAGTTPHPRLARTVQAAGPIILPLLLLVVGTLVVDHARPLAVAGFVVATLGFGLRSVLLQTDLLERQAALDQLARQDGLTGVANRREFDARLTSEWNRARRSGTELGLLLVDIDHFKAFNDQHGHPAGDRCLQAVAGVLKAIAGRGGDSVARYGGEEFAVIVPGSPLSGVLALAERLREAVEALPLPEGPVSISVGVGYLHPPALASADQLLADADAGLYAAKRAGRNQVILHAHVLDDEGSTHGTMDC</sequence>
<organism evidence="6 7">
    <name type="scientific">Stenotrophomonas maltophilia (strain K279a)</name>
    <dbReference type="NCBI Taxonomy" id="522373"/>
    <lineage>
        <taxon>Bacteria</taxon>
        <taxon>Pseudomonadati</taxon>
        <taxon>Pseudomonadota</taxon>
        <taxon>Gammaproteobacteria</taxon>
        <taxon>Lysobacterales</taxon>
        <taxon>Lysobacteraceae</taxon>
        <taxon>Stenotrophomonas</taxon>
        <taxon>Stenotrophomonas maltophilia group</taxon>
    </lineage>
</organism>
<keyword evidence="4" id="KW-1133">Transmembrane helix</keyword>
<dbReference type="EnsemblBacteria" id="CAQ47374">
    <property type="protein sequence ID" value="CAQ47374"/>
    <property type="gene ID" value="Smlt3975"/>
</dbReference>
<dbReference type="GO" id="GO:0052621">
    <property type="term" value="F:diguanylate cyclase activity"/>
    <property type="evidence" value="ECO:0007669"/>
    <property type="project" value="UniProtKB-EC"/>
</dbReference>
<dbReference type="NCBIfam" id="TIGR00254">
    <property type="entry name" value="GGDEF"/>
    <property type="match status" value="1"/>
</dbReference>
<dbReference type="CDD" id="cd01949">
    <property type="entry name" value="GGDEF"/>
    <property type="match status" value="1"/>
</dbReference>
<dbReference type="PANTHER" id="PTHR45138:SF9">
    <property type="entry name" value="DIGUANYLATE CYCLASE DGCM-RELATED"/>
    <property type="match status" value="1"/>
</dbReference>
<gene>
    <name evidence="6" type="ordered locus">Smlt3975</name>
</gene>
<proteinExistence type="predicted"/>
<feature type="transmembrane region" description="Helical" evidence="4">
    <location>
        <begin position="200"/>
        <end position="217"/>
    </location>
</feature>
<dbReference type="HOGENOM" id="CLU_000445_11_29_6"/>
<accession>B2FTW8</accession>
<feature type="transmembrane region" description="Helical" evidence="4">
    <location>
        <begin position="317"/>
        <end position="335"/>
    </location>
</feature>
<protein>
    <recommendedName>
        <fullName evidence="2">diguanylate cyclase</fullName>
        <ecNumber evidence="2">2.7.7.65</ecNumber>
    </recommendedName>
</protein>
<dbReference type="Pfam" id="PF00990">
    <property type="entry name" value="GGDEF"/>
    <property type="match status" value="1"/>
</dbReference>
<feature type="domain" description="GGDEF" evidence="5">
    <location>
        <begin position="381"/>
        <end position="512"/>
    </location>
</feature>
<dbReference type="GO" id="GO:0005886">
    <property type="term" value="C:plasma membrane"/>
    <property type="evidence" value="ECO:0007669"/>
    <property type="project" value="TreeGrafter"/>
</dbReference>
<dbReference type="EC" id="2.7.7.65" evidence="2"/>
<name>B2FTW8_STRMK</name>
<dbReference type="SMART" id="SM00267">
    <property type="entry name" value="GGDEF"/>
    <property type="match status" value="1"/>
</dbReference>
<dbReference type="GO" id="GO:1902201">
    <property type="term" value="P:negative regulation of bacterial-type flagellum-dependent cell motility"/>
    <property type="evidence" value="ECO:0007669"/>
    <property type="project" value="TreeGrafter"/>
</dbReference>
<feature type="transmembrane region" description="Helical" evidence="4">
    <location>
        <begin position="229"/>
        <end position="246"/>
    </location>
</feature>
<dbReference type="InterPro" id="IPR043128">
    <property type="entry name" value="Rev_trsase/Diguanyl_cyclase"/>
</dbReference>
<evidence type="ECO:0000313" key="7">
    <source>
        <dbReference type="Proteomes" id="UP000008840"/>
    </source>
</evidence>